<keyword evidence="1" id="KW-0732">Signal</keyword>
<dbReference type="InterPro" id="IPR017850">
    <property type="entry name" value="Alkaline_phosphatase_core_sf"/>
</dbReference>
<proteinExistence type="predicted"/>
<dbReference type="PANTHER" id="PTHR10151">
    <property type="entry name" value="ECTONUCLEOTIDE PYROPHOSPHATASE/PHOSPHODIESTERASE"/>
    <property type="match status" value="1"/>
</dbReference>
<keyword evidence="3" id="KW-1185">Reference proteome</keyword>
<dbReference type="InterPro" id="IPR002591">
    <property type="entry name" value="Phosphodiest/P_Trfase"/>
</dbReference>
<dbReference type="Gene3D" id="3.40.720.10">
    <property type="entry name" value="Alkaline Phosphatase, subunit A"/>
    <property type="match status" value="1"/>
</dbReference>
<protein>
    <submittedName>
        <fullName evidence="2">Type I phosphodiesterase/nucleotide pyrophosphatase</fullName>
    </submittedName>
</protein>
<sequence>MYKKILSLAFILVSLQGMAQKKKALFIIVDGVPADVMEKIDPPYMKAIAADGAYLRMHQGGDLGTYNETPTISSPGYANVVTGVWLNKHNVKDNQIKDPDYHYPTIFKLFKNQYPGKKIGVYSTWEDNRTKLLGDGLPQTGNLKVDIHYDGYERDTVRFKVDEFGDKFYQIDKLVATEAAGSIKRDAPDLSWVYLEETDSKGHRFGDSPGYVDALKRVDKEIGLIYEAIRYREQHFHEDWLLLITTDHGRTELDGKKHGGQTDRQRNTWLVTNKKNLNAYATTYNPSAVDLLPTITRFMNVKPAKEIQYELDGTPLMGPVSVAELHSYFVQGNLVVTWKALDKIGNVKIWVATTNNYKTGGKDNYMLLGEFPVGQKHATVDVSRYPSSFYKLVVEAPHNMLNTWVTPAPVSAK</sequence>
<dbReference type="Proteomes" id="UP000268007">
    <property type="component" value="Unassembled WGS sequence"/>
</dbReference>
<dbReference type="OrthoDB" id="279982at2"/>
<feature type="signal peptide" evidence="1">
    <location>
        <begin position="1"/>
        <end position="19"/>
    </location>
</feature>
<accession>A0A495IUH7</accession>
<feature type="chain" id="PRO_5019842123" evidence="1">
    <location>
        <begin position="20"/>
        <end position="413"/>
    </location>
</feature>
<organism evidence="2 3">
    <name type="scientific">Mucilaginibacter gracilis</name>
    <dbReference type="NCBI Taxonomy" id="423350"/>
    <lineage>
        <taxon>Bacteria</taxon>
        <taxon>Pseudomonadati</taxon>
        <taxon>Bacteroidota</taxon>
        <taxon>Sphingobacteriia</taxon>
        <taxon>Sphingobacteriales</taxon>
        <taxon>Sphingobacteriaceae</taxon>
        <taxon>Mucilaginibacter</taxon>
    </lineage>
</organism>
<evidence type="ECO:0000256" key="1">
    <source>
        <dbReference type="SAM" id="SignalP"/>
    </source>
</evidence>
<evidence type="ECO:0000313" key="2">
    <source>
        <dbReference type="EMBL" id="RKR80133.1"/>
    </source>
</evidence>
<name>A0A495IUH7_9SPHI</name>
<dbReference type="EMBL" id="RBKU01000001">
    <property type="protein sequence ID" value="RKR80133.1"/>
    <property type="molecule type" value="Genomic_DNA"/>
</dbReference>
<dbReference type="SUPFAM" id="SSF53649">
    <property type="entry name" value="Alkaline phosphatase-like"/>
    <property type="match status" value="1"/>
</dbReference>
<dbReference type="Pfam" id="PF01663">
    <property type="entry name" value="Phosphodiest"/>
    <property type="match status" value="1"/>
</dbReference>
<gene>
    <name evidence="2" type="ORF">BDD43_0228</name>
</gene>
<evidence type="ECO:0000313" key="3">
    <source>
        <dbReference type="Proteomes" id="UP000268007"/>
    </source>
</evidence>
<dbReference type="PANTHER" id="PTHR10151:SF120">
    <property type="entry name" value="BIS(5'-ADENOSYL)-TRIPHOSPHATASE"/>
    <property type="match status" value="1"/>
</dbReference>
<dbReference type="RefSeq" id="WP_121195807.1">
    <property type="nucleotide sequence ID" value="NZ_RBKU01000001.1"/>
</dbReference>
<comment type="caution">
    <text evidence="2">The sequence shown here is derived from an EMBL/GenBank/DDBJ whole genome shotgun (WGS) entry which is preliminary data.</text>
</comment>
<reference evidence="2 3" key="1">
    <citation type="submission" date="2018-10" db="EMBL/GenBank/DDBJ databases">
        <title>Genomic Encyclopedia of Archaeal and Bacterial Type Strains, Phase II (KMG-II): from individual species to whole genera.</title>
        <authorList>
            <person name="Goeker M."/>
        </authorList>
    </citation>
    <scope>NUCLEOTIDE SEQUENCE [LARGE SCALE GENOMIC DNA]</scope>
    <source>
        <strain evidence="2 3">DSM 18602</strain>
    </source>
</reference>
<dbReference type="GO" id="GO:0016787">
    <property type="term" value="F:hydrolase activity"/>
    <property type="evidence" value="ECO:0007669"/>
    <property type="project" value="UniProtKB-ARBA"/>
</dbReference>
<dbReference type="AlphaFoldDB" id="A0A495IUH7"/>